<dbReference type="Gene3D" id="3.40.50.300">
    <property type="entry name" value="P-loop containing nucleotide triphosphate hydrolases"/>
    <property type="match status" value="2"/>
</dbReference>
<dbReference type="CDD" id="cd17992">
    <property type="entry name" value="DEXHc_RecG"/>
    <property type="match status" value="1"/>
</dbReference>
<dbReference type="PROSITE" id="PS51192">
    <property type="entry name" value="HELICASE_ATP_BIND_1"/>
    <property type="match status" value="1"/>
</dbReference>
<dbReference type="SUPFAM" id="SSF50249">
    <property type="entry name" value="Nucleic acid-binding proteins"/>
    <property type="match status" value="1"/>
</dbReference>
<dbReference type="RefSeq" id="WP_167167057.1">
    <property type="nucleotide sequence ID" value="NZ_BAAAOO010000013.1"/>
</dbReference>
<dbReference type="InterPro" id="IPR001650">
    <property type="entry name" value="Helicase_C-like"/>
</dbReference>
<dbReference type="SMART" id="SM00490">
    <property type="entry name" value="HELICc"/>
    <property type="match status" value="1"/>
</dbReference>
<dbReference type="EMBL" id="JAAMOZ010000001">
    <property type="protein sequence ID" value="NIH57401.1"/>
    <property type="molecule type" value="Genomic_DNA"/>
</dbReference>
<dbReference type="PROSITE" id="PS51194">
    <property type="entry name" value="HELICASE_CTER"/>
    <property type="match status" value="1"/>
</dbReference>
<dbReference type="Pfam" id="PF17191">
    <property type="entry name" value="RecG_wedge"/>
    <property type="match status" value="1"/>
</dbReference>
<evidence type="ECO:0000256" key="7">
    <source>
        <dbReference type="ARBA" id="ARBA00023204"/>
    </source>
</evidence>
<dbReference type="InterPro" id="IPR011545">
    <property type="entry name" value="DEAD/DEAH_box_helicase_dom"/>
</dbReference>
<dbReference type="SMART" id="SM00487">
    <property type="entry name" value="DEXDc"/>
    <property type="match status" value="1"/>
</dbReference>
<keyword evidence="1" id="KW-0547">Nucleotide-binding</keyword>
<keyword evidence="6" id="KW-0238">DNA-binding</keyword>
<dbReference type="InterPro" id="IPR045562">
    <property type="entry name" value="RecG_dom3_C"/>
</dbReference>
<evidence type="ECO:0000259" key="11">
    <source>
        <dbReference type="PROSITE" id="PS51194"/>
    </source>
</evidence>
<evidence type="ECO:0000256" key="3">
    <source>
        <dbReference type="ARBA" id="ARBA00022801"/>
    </source>
</evidence>
<keyword evidence="5" id="KW-0067">ATP-binding</keyword>
<proteinExistence type="predicted"/>
<evidence type="ECO:0000256" key="9">
    <source>
        <dbReference type="SAM" id="MobiDB-lite"/>
    </source>
</evidence>
<dbReference type="InterPro" id="IPR027417">
    <property type="entry name" value="P-loop_NTPase"/>
</dbReference>
<keyword evidence="7" id="KW-0234">DNA repair</keyword>
<dbReference type="Gene3D" id="2.40.50.140">
    <property type="entry name" value="Nucleic acid-binding proteins"/>
    <property type="match status" value="1"/>
</dbReference>
<evidence type="ECO:0000256" key="6">
    <source>
        <dbReference type="ARBA" id="ARBA00023125"/>
    </source>
</evidence>
<accession>A0ABX0SL18</accession>
<evidence type="ECO:0000256" key="5">
    <source>
        <dbReference type="ARBA" id="ARBA00022840"/>
    </source>
</evidence>
<sequence length="767" mass="82111">MAGSRRTGDQGTTSTRSARTVRSPEEGTGPVASLWRTDAYRRLAEPLSGILGDKTAKALAGLGLRTVSDLMQHVPRRYLSGTETTDLGSIGPGEDVALVARVAQMETIARPGQRPRLQVVLTDGRGHLNVTFFGEPRHVKFWQLQLSKGVKGIFVGKVGEFRGELQMTHPNFVMLSETGRIVGWADEKRVAMVSHVTRGGLVGIYPATSKLPTWQIGECVDIVLDGLRGTPDPMPAPARARLDVMGLMDALEQVHHPGSLREVGAAERRLKADEALALQVTMAYRRLDASHSRALPVTVHADGLLARFDAALPFDLTEGQRQVSEQILSDIGRERPMQRLLQGEVGSGKTVVALRAMLAEVDSGRQAVLLAPTEVLASQHADSIRRMLGDLGAGRVLGAPDDATEVVLLTGSTPAARRREALAKIADGQAGIVIGTHALFSEQVGFAALGLVVVDEQHRFGVEQRAVLQERADQVPHLLVLTATPIPRSIAMTVFGDLEVSTLREIPAGRQPVQTTVVDVRAHPAWLDRAWERAREEVSAGRQVFVVCPRISGSEPDEGAGDGASPSASVTELAERLREGPLAGLRLGVLHGRLPASEKDEVMAGFAARELDVLVATTVIEVGVDVPNASMMIVMDADRFGISQLHQLRGRIGRGAYPGVCLLATAVDAGSVAAERLAAVASTRDGFELADLDLAQRREGDVLGAQQAGGKSTLRLLRVLDDAQLIADARELAEELVAGDPERSSGYLADLVTLTETRAAGEWLERS</sequence>
<dbReference type="GO" id="GO:0016787">
    <property type="term" value="F:hydrolase activity"/>
    <property type="evidence" value="ECO:0007669"/>
    <property type="project" value="UniProtKB-KW"/>
</dbReference>
<keyword evidence="2" id="KW-0227">DNA damage</keyword>
<evidence type="ECO:0000256" key="1">
    <source>
        <dbReference type="ARBA" id="ARBA00022741"/>
    </source>
</evidence>
<dbReference type="SUPFAM" id="SSF52540">
    <property type="entry name" value="P-loop containing nucleoside triphosphate hydrolases"/>
    <property type="match status" value="2"/>
</dbReference>
<gene>
    <name evidence="12" type="ORF">FB473_002046</name>
</gene>
<dbReference type="InterPro" id="IPR012340">
    <property type="entry name" value="NA-bd_OB-fold"/>
</dbReference>
<evidence type="ECO:0000256" key="8">
    <source>
        <dbReference type="ARBA" id="ARBA00049819"/>
    </source>
</evidence>
<keyword evidence="4 12" id="KW-0347">Helicase</keyword>
<evidence type="ECO:0000313" key="12">
    <source>
        <dbReference type="EMBL" id="NIH57401.1"/>
    </source>
</evidence>
<dbReference type="InterPro" id="IPR014001">
    <property type="entry name" value="Helicase_ATP-bd"/>
</dbReference>
<dbReference type="Pfam" id="PF19833">
    <property type="entry name" value="RecG_dom3_C"/>
    <property type="match status" value="1"/>
</dbReference>
<dbReference type="CDD" id="cd04488">
    <property type="entry name" value="RecG_wedge_OBF"/>
    <property type="match status" value="1"/>
</dbReference>
<name>A0ABX0SL18_9ACTN</name>
<evidence type="ECO:0000259" key="10">
    <source>
        <dbReference type="PROSITE" id="PS51192"/>
    </source>
</evidence>
<dbReference type="PANTHER" id="PTHR47964:SF1">
    <property type="entry name" value="ATP-DEPENDENT DNA HELICASE HOMOLOG RECG, CHLOROPLASTIC"/>
    <property type="match status" value="1"/>
</dbReference>
<dbReference type="Pfam" id="PF00270">
    <property type="entry name" value="DEAD"/>
    <property type="match status" value="1"/>
</dbReference>
<dbReference type="GO" id="GO:0003678">
    <property type="term" value="F:DNA helicase activity"/>
    <property type="evidence" value="ECO:0007669"/>
    <property type="project" value="UniProtKB-EC"/>
</dbReference>
<dbReference type="InterPro" id="IPR047112">
    <property type="entry name" value="RecG/Mfd"/>
</dbReference>
<dbReference type="Pfam" id="PF00271">
    <property type="entry name" value="Helicase_C"/>
    <property type="match status" value="1"/>
</dbReference>
<keyword evidence="3 12" id="KW-0378">Hydrolase</keyword>
<feature type="region of interest" description="Disordered" evidence="9">
    <location>
        <begin position="1"/>
        <end position="31"/>
    </location>
</feature>
<evidence type="ECO:0000256" key="4">
    <source>
        <dbReference type="ARBA" id="ARBA00022806"/>
    </source>
</evidence>
<evidence type="ECO:0000313" key="13">
    <source>
        <dbReference type="Proteomes" id="UP000749311"/>
    </source>
</evidence>
<comment type="caution">
    <text evidence="12">The sequence shown here is derived from an EMBL/GenBank/DDBJ whole genome shotgun (WGS) entry which is preliminary data.</text>
</comment>
<dbReference type="Proteomes" id="UP000749311">
    <property type="component" value="Unassembled WGS sequence"/>
</dbReference>
<feature type="domain" description="Helicase ATP-binding" evidence="10">
    <location>
        <begin position="330"/>
        <end position="503"/>
    </location>
</feature>
<feature type="domain" description="Helicase C-terminal" evidence="11">
    <location>
        <begin position="526"/>
        <end position="695"/>
    </location>
</feature>
<dbReference type="InterPro" id="IPR033454">
    <property type="entry name" value="RecG_wedge"/>
</dbReference>
<reference evidence="12 13" key="1">
    <citation type="submission" date="2020-02" db="EMBL/GenBank/DDBJ databases">
        <title>Sequencing the genomes of 1000 actinobacteria strains.</title>
        <authorList>
            <person name="Klenk H.-P."/>
        </authorList>
    </citation>
    <scope>NUCLEOTIDE SEQUENCE [LARGE SCALE GENOMIC DNA]</scope>
    <source>
        <strain evidence="12 13">DSM 19609</strain>
    </source>
</reference>
<dbReference type="PANTHER" id="PTHR47964">
    <property type="entry name" value="ATP-DEPENDENT DNA HELICASE HOMOLOG RECG, CHLOROPLASTIC"/>
    <property type="match status" value="1"/>
</dbReference>
<feature type="compositionally biased region" description="Low complexity" evidence="9">
    <location>
        <begin position="12"/>
        <end position="21"/>
    </location>
</feature>
<protein>
    <recommendedName>
        <fullName evidence="8">Probable DNA 3'-5' helicase RecG</fullName>
    </recommendedName>
</protein>
<organism evidence="12 13">
    <name type="scientific">Brooklawnia cerclae</name>
    <dbReference type="NCBI Taxonomy" id="349934"/>
    <lineage>
        <taxon>Bacteria</taxon>
        <taxon>Bacillati</taxon>
        <taxon>Actinomycetota</taxon>
        <taxon>Actinomycetes</taxon>
        <taxon>Propionibacteriales</taxon>
        <taxon>Propionibacteriaceae</taxon>
        <taxon>Brooklawnia</taxon>
    </lineage>
</organism>
<keyword evidence="13" id="KW-1185">Reference proteome</keyword>
<evidence type="ECO:0000256" key="2">
    <source>
        <dbReference type="ARBA" id="ARBA00022763"/>
    </source>
</evidence>